<keyword evidence="3" id="KW-1185">Reference proteome</keyword>
<evidence type="ECO:0000313" key="2">
    <source>
        <dbReference type="EMBL" id="QKG84437.1"/>
    </source>
</evidence>
<organism evidence="2 3">
    <name type="scientific">Kroppenstedtia pulmonis</name>
    <dbReference type="NCBI Taxonomy" id="1380685"/>
    <lineage>
        <taxon>Bacteria</taxon>
        <taxon>Bacillati</taxon>
        <taxon>Bacillota</taxon>
        <taxon>Bacilli</taxon>
        <taxon>Bacillales</taxon>
        <taxon>Thermoactinomycetaceae</taxon>
        <taxon>Kroppenstedtia</taxon>
    </lineage>
</organism>
<dbReference type="AlphaFoldDB" id="A0A7D4CVP0"/>
<dbReference type="InterPro" id="IPR006119">
    <property type="entry name" value="Resolv_N"/>
</dbReference>
<dbReference type="GO" id="GO:0000150">
    <property type="term" value="F:DNA strand exchange activity"/>
    <property type="evidence" value="ECO:0007669"/>
    <property type="project" value="InterPro"/>
</dbReference>
<dbReference type="Gene3D" id="3.40.50.1390">
    <property type="entry name" value="Resolvase, N-terminal catalytic domain"/>
    <property type="match status" value="1"/>
</dbReference>
<dbReference type="Pfam" id="PF00239">
    <property type="entry name" value="Resolvase"/>
    <property type="match status" value="1"/>
</dbReference>
<name>A0A7D4CVP0_9BACL</name>
<protein>
    <submittedName>
        <fullName evidence="2">Recombinase family protein</fullName>
    </submittedName>
</protein>
<dbReference type="EMBL" id="CP048104">
    <property type="protein sequence ID" value="QKG84437.1"/>
    <property type="molecule type" value="Genomic_DNA"/>
</dbReference>
<accession>A0A7D4CVP0</accession>
<dbReference type="RefSeq" id="WP_173222123.1">
    <property type="nucleotide sequence ID" value="NZ_CP048104.1"/>
</dbReference>
<dbReference type="KEGG" id="kpul:GXN76_08060"/>
<dbReference type="SMART" id="SM00857">
    <property type="entry name" value="Resolvase"/>
    <property type="match status" value="1"/>
</dbReference>
<feature type="domain" description="Resolvase/invertase-type recombinase catalytic" evidence="1">
    <location>
        <begin position="3"/>
        <end position="145"/>
    </location>
</feature>
<dbReference type="InterPro" id="IPR036162">
    <property type="entry name" value="Resolvase-like_N_sf"/>
</dbReference>
<gene>
    <name evidence="2" type="ORF">GXN76_08060</name>
</gene>
<dbReference type="SUPFAM" id="SSF53041">
    <property type="entry name" value="Resolvase-like"/>
    <property type="match status" value="1"/>
</dbReference>
<proteinExistence type="predicted"/>
<evidence type="ECO:0000313" key="3">
    <source>
        <dbReference type="Proteomes" id="UP000503088"/>
    </source>
</evidence>
<reference evidence="2 3" key="1">
    <citation type="submission" date="2020-01" db="EMBL/GenBank/DDBJ databases">
        <authorList>
            <person name="Gulvik C.A."/>
            <person name="Batra D.G."/>
        </authorList>
    </citation>
    <scope>NUCLEOTIDE SEQUENCE [LARGE SCALE GENOMIC DNA]</scope>
    <source>
        <strain evidence="2 3">W9323</strain>
    </source>
</reference>
<evidence type="ECO:0000259" key="1">
    <source>
        <dbReference type="SMART" id="SM00857"/>
    </source>
</evidence>
<sequence length="212" mass="24459">MKGIIYVRNDHDQPEQNAALEKLQEFAEGMAYQIENIIVESYNVTELERPGLFRLFDMVQSQNIQAVFTRSGSCLGQGETKLATVHQLHRLGCMIYTLESQGEILVEADESAVLYMMEKVDRLQRNWRARKISKGIQKAIKEKGFNPAHNLKNRGMGGRSKKKVPVEDIIALKEKNLTFEEIAATLQGWGYEVSRATVHRRYREWSQEKDRE</sequence>
<dbReference type="Proteomes" id="UP000503088">
    <property type="component" value="Chromosome"/>
</dbReference>
<dbReference type="GO" id="GO:0003677">
    <property type="term" value="F:DNA binding"/>
    <property type="evidence" value="ECO:0007669"/>
    <property type="project" value="InterPro"/>
</dbReference>